<comment type="caution">
    <text evidence="2">The sequence shown here is derived from an EMBL/GenBank/DDBJ whole genome shotgun (WGS) entry which is preliminary data.</text>
</comment>
<evidence type="ECO:0000313" key="3">
    <source>
        <dbReference type="Proteomes" id="UP000649604"/>
    </source>
</evidence>
<protein>
    <submittedName>
        <fullName evidence="2">TRAP transporter substrate-binding protein DctP</fullName>
    </submittedName>
</protein>
<name>A0A9D5JSQ4_9BACT</name>
<dbReference type="GO" id="GO:0055085">
    <property type="term" value="P:transmembrane transport"/>
    <property type="evidence" value="ECO:0007669"/>
    <property type="project" value="InterPro"/>
</dbReference>
<proteinExistence type="predicted"/>
<dbReference type="NCBIfam" id="NF037995">
    <property type="entry name" value="TRAP_S1"/>
    <property type="match status" value="1"/>
</dbReference>
<dbReference type="PANTHER" id="PTHR33376:SF4">
    <property type="entry name" value="SIALIC ACID-BINDING PERIPLASMIC PROTEIN SIAP"/>
    <property type="match status" value="1"/>
</dbReference>
<dbReference type="CDD" id="cd13603">
    <property type="entry name" value="PBP2_TRAP_Siap_TeaA_like"/>
    <property type="match status" value="1"/>
</dbReference>
<dbReference type="Proteomes" id="UP000649604">
    <property type="component" value="Unassembled WGS sequence"/>
</dbReference>
<dbReference type="InterPro" id="IPR038404">
    <property type="entry name" value="TRAP_DctP_sf"/>
</dbReference>
<dbReference type="Gene3D" id="3.40.190.170">
    <property type="entry name" value="Bacterial extracellular solute-binding protein, family 7"/>
    <property type="match status" value="1"/>
</dbReference>
<sequence length="352" mass="40180">MYERIPFKQRGERLEGAQHKEDISMRRVTQGLLIGLVVVMMCTVYAEAQEHKLIFGGSDAVGSLLDRANRKFIELFEAKSDGKVKVSFYPADQLGGDIDQIQSTMAGTQHLYGDVLVWLANWMPDFNILGWGFTFRDKDHLYNFLRSDLYKGMIAEFEKEYDVKILSAVPTQPRILFSKNPVNSLEDIEDVKMRVPEIESYLRLWEALGTRPTRVTWSEVYMALKQGVIDACEGPVSAAYAAKMHEPTGNVTATNHLMSTYFIMMNGAMFDSLGPELQQKAYEAAEEATQFMYDESDRETQETYDKMEEEGANVIRSIDVGPWQEKVRDATAAMEEKGLWRKGLWEEIQAIE</sequence>
<accession>A0A9D5JSQ4</accession>
<dbReference type="InterPro" id="IPR018389">
    <property type="entry name" value="DctP_fam"/>
</dbReference>
<keyword evidence="1" id="KW-0732">Signal</keyword>
<dbReference type="PANTHER" id="PTHR33376">
    <property type="match status" value="1"/>
</dbReference>
<dbReference type="AlphaFoldDB" id="A0A9D5JSQ4"/>
<evidence type="ECO:0000256" key="1">
    <source>
        <dbReference type="ARBA" id="ARBA00022729"/>
    </source>
</evidence>
<reference evidence="2" key="1">
    <citation type="submission" date="2019-11" db="EMBL/GenBank/DDBJ databases">
        <title>Microbial mats filling the niche in hypersaline microbial mats.</title>
        <authorList>
            <person name="Wong H.L."/>
            <person name="Macleod F.I."/>
            <person name="White R.A. III"/>
            <person name="Burns B.P."/>
        </authorList>
    </citation>
    <scope>NUCLEOTIDE SEQUENCE</scope>
    <source>
        <strain evidence="2">Rbin_158</strain>
    </source>
</reference>
<organism evidence="2 3">
    <name type="scientific">candidate division KSB3 bacterium</name>
    <dbReference type="NCBI Taxonomy" id="2044937"/>
    <lineage>
        <taxon>Bacteria</taxon>
        <taxon>candidate division KSB3</taxon>
    </lineage>
</organism>
<evidence type="ECO:0000313" key="2">
    <source>
        <dbReference type="EMBL" id="MBD3323302.1"/>
    </source>
</evidence>
<dbReference type="EMBL" id="WJJP01000052">
    <property type="protein sequence ID" value="MBD3323302.1"/>
    <property type="molecule type" value="Genomic_DNA"/>
</dbReference>
<dbReference type="Pfam" id="PF03480">
    <property type="entry name" value="DctP"/>
    <property type="match status" value="1"/>
</dbReference>
<gene>
    <name evidence="2" type="ORF">GF339_01890</name>
</gene>